<keyword evidence="1" id="KW-1133">Transmembrane helix</keyword>
<proteinExistence type="predicted"/>
<evidence type="ECO:0000256" key="1">
    <source>
        <dbReference type="SAM" id="Phobius"/>
    </source>
</evidence>
<name>A0ABT1DEZ1_9ACTN</name>
<comment type="caution">
    <text evidence="2">The sequence shown here is derived from an EMBL/GenBank/DDBJ whole genome shotgun (WGS) entry which is preliminary data.</text>
</comment>
<organism evidence="2 3">
    <name type="scientific">Paractinoplanes aksuensis</name>
    <dbReference type="NCBI Taxonomy" id="2939490"/>
    <lineage>
        <taxon>Bacteria</taxon>
        <taxon>Bacillati</taxon>
        <taxon>Actinomycetota</taxon>
        <taxon>Actinomycetes</taxon>
        <taxon>Micromonosporales</taxon>
        <taxon>Micromonosporaceae</taxon>
        <taxon>Paractinoplanes</taxon>
    </lineage>
</organism>
<dbReference type="Proteomes" id="UP001523369">
    <property type="component" value="Unassembled WGS sequence"/>
</dbReference>
<keyword evidence="1" id="KW-0472">Membrane</keyword>
<evidence type="ECO:0000313" key="3">
    <source>
        <dbReference type="Proteomes" id="UP001523369"/>
    </source>
</evidence>
<keyword evidence="3" id="KW-1185">Reference proteome</keyword>
<accession>A0ABT1DEZ1</accession>
<feature type="transmembrane region" description="Helical" evidence="1">
    <location>
        <begin position="69"/>
        <end position="87"/>
    </location>
</feature>
<dbReference type="RefSeq" id="WP_253235539.1">
    <property type="nucleotide sequence ID" value="NZ_JAMYJR010000002.1"/>
</dbReference>
<sequence>MTTMTTRLHVPTAGRHRAGGWFLVAAQFGFTALYAFSACLGSARAAELTGQWYVPSQGDGLTDELDVIGGWPWAALVTIVVSSGFVLPC</sequence>
<reference evidence="2 3" key="1">
    <citation type="submission" date="2022-06" db="EMBL/GenBank/DDBJ databases">
        <title>New Species of the Genus Actinoplanes, ActinopZanes ferrugineus.</title>
        <authorList>
            <person name="Ding P."/>
        </authorList>
    </citation>
    <scope>NUCLEOTIDE SEQUENCE [LARGE SCALE GENOMIC DNA]</scope>
    <source>
        <strain evidence="2 3">TRM88003</strain>
    </source>
</reference>
<protein>
    <submittedName>
        <fullName evidence="2">Uncharacterized protein</fullName>
    </submittedName>
</protein>
<evidence type="ECO:0000313" key="2">
    <source>
        <dbReference type="EMBL" id="MCO8269392.1"/>
    </source>
</evidence>
<gene>
    <name evidence="2" type="ORF">M1L60_02170</name>
</gene>
<keyword evidence="1" id="KW-0812">Transmembrane</keyword>
<dbReference type="EMBL" id="JAMYJR010000002">
    <property type="protein sequence ID" value="MCO8269392.1"/>
    <property type="molecule type" value="Genomic_DNA"/>
</dbReference>